<dbReference type="GO" id="GO:0008705">
    <property type="term" value="F:methionine synthase activity"/>
    <property type="evidence" value="ECO:0007669"/>
    <property type="project" value="InterPro"/>
</dbReference>
<proteinExistence type="predicted"/>
<organism evidence="1 2">
    <name type="scientific">Clostridioides difficile (strain CD196)</name>
    <name type="common">Peptoclostridium difficile</name>
    <dbReference type="NCBI Taxonomy" id="645462"/>
    <lineage>
        <taxon>Bacteria</taxon>
        <taxon>Bacillati</taxon>
        <taxon>Bacillota</taxon>
        <taxon>Clostridia</taxon>
        <taxon>Peptostreptococcales</taxon>
        <taxon>Peptostreptococcaceae</taxon>
        <taxon>Clostridioides</taxon>
    </lineage>
</organism>
<evidence type="ECO:0000313" key="2">
    <source>
        <dbReference type="Proteomes" id="UP000002068"/>
    </source>
</evidence>
<dbReference type="InterPro" id="IPR037010">
    <property type="entry name" value="VitB12-dep_Met_synth_activ_sf"/>
</dbReference>
<dbReference type="Gene3D" id="3.40.109.40">
    <property type="match status" value="1"/>
</dbReference>
<evidence type="ECO:0008006" key="3">
    <source>
        <dbReference type="Google" id="ProtNLM"/>
    </source>
</evidence>
<gene>
    <name evidence="1" type="ordered locus">CD196_1656</name>
</gene>
<dbReference type="SUPFAM" id="SSF56507">
    <property type="entry name" value="Methionine synthase activation domain-like"/>
    <property type="match status" value="1"/>
</dbReference>
<sequence>MNYNSNKNKYLLKDINLEDIFIDKNIVLKFLGYGNRKAPDTISEIVEREIRNINDILDIKIYISEVDINKTPKECKKAFAVLYTIGDKIDIKMNDYMENCNMMAGIALDKIGIVCLDYINEKIKMYLKGKYDSLKISHEIYPGDKDFEVERQKDIYNYVKNKYNSIEIEINDYHQLSPIKSVAMLILMGDEENLESRCSKCPRKCF</sequence>
<accession>A0A0H3NBP8</accession>
<dbReference type="HOGENOM" id="CLU_1330898_0_0_9"/>
<dbReference type="RefSeq" id="WP_009893256.1">
    <property type="nucleotide sequence ID" value="NC_013315.1"/>
</dbReference>
<dbReference type="KEGG" id="cdc:CD196_1656"/>
<reference evidence="1 2" key="1">
    <citation type="journal article" date="2009" name="Genome Biol.">
        <title>Comparative genome and phenotypic analysis of Clostridium difficile 027 strains provides insight into the evolution of a hypervirulent bacterium.</title>
        <authorList>
            <person name="Stabler R.A."/>
            <person name="He M."/>
            <person name="Dawson L."/>
            <person name="Martin M."/>
            <person name="Valiente E."/>
            <person name="Corton C."/>
            <person name="Lawley T.D."/>
            <person name="Sebaihia M."/>
            <person name="Quail M.A."/>
            <person name="Rose G."/>
            <person name="Gerding D.N."/>
            <person name="Gibert M."/>
            <person name="Popoff M.R."/>
            <person name="Parkhill J."/>
            <person name="Dougan G."/>
            <person name="Wren B.W."/>
        </authorList>
    </citation>
    <scope>NUCLEOTIDE SEQUENCE [LARGE SCALE GENOMIC DNA]</scope>
    <source>
        <strain evidence="1 2">CD196</strain>
    </source>
</reference>
<evidence type="ECO:0000313" key="1">
    <source>
        <dbReference type="EMBL" id="CBA63173.1"/>
    </source>
</evidence>
<protein>
    <recommendedName>
        <fullName evidence="3">Vitamin B12 dependent methionine synthase, activation domain</fullName>
    </recommendedName>
</protein>
<name>A0A0H3NBP8_CLODC</name>
<dbReference type="EMBL" id="FN538970">
    <property type="protein sequence ID" value="CBA63173.1"/>
    <property type="molecule type" value="Genomic_DNA"/>
</dbReference>
<dbReference type="Proteomes" id="UP000002068">
    <property type="component" value="Chromosome"/>
</dbReference>
<dbReference type="AlphaFoldDB" id="A0A0H3NBP8"/>